<accession>A0ACD3AED1</accession>
<gene>
    <name evidence="1" type="ORF">BDN72DRAFT_285535</name>
</gene>
<reference evidence="1 2" key="1">
    <citation type="journal article" date="2019" name="Nat. Ecol. Evol.">
        <title>Megaphylogeny resolves global patterns of mushroom evolution.</title>
        <authorList>
            <person name="Varga T."/>
            <person name="Krizsan K."/>
            <person name="Foldi C."/>
            <person name="Dima B."/>
            <person name="Sanchez-Garcia M."/>
            <person name="Sanchez-Ramirez S."/>
            <person name="Szollosi G.J."/>
            <person name="Szarkandi J.G."/>
            <person name="Papp V."/>
            <person name="Albert L."/>
            <person name="Andreopoulos W."/>
            <person name="Angelini C."/>
            <person name="Antonin V."/>
            <person name="Barry K.W."/>
            <person name="Bougher N.L."/>
            <person name="Buchanan P."/>
            <person name="Buyck B."/>
            <person name="Bense V."/>
            <person name="Catcheside P."/>
            <person name="Chovatia M."/>
            <person name="Cooper J."/>
            <person name="Damon W."/>
            <person name="Desjardin D."/>
            <person name="Finy P."/>
            <person name="Geml J."/>
            <person name="Haridas S."/>
            <person name="Hughes K."/>
            <person name="Justo A."/>
            <person name="Karasinski D."/>
            <person name="Kautmanova I."/>
            <person name="Kiss B."/>
            <person name="Kocsube S."/>
            <person name="Kotiranta H."/>
            <person name="LaButti K.M."/>
            <person name="Lechner B.E."/>
            <person name="Liimatainen K."/>
            <person name="Lipzen A."/>
            <person name="Lukacs Z."/>
            <person name="Mihaltcheva S."/>
            <person name="Morgado L.N."/>
            <person name="Niskanen T."/>
            <person name="Noordeloos M.E."/>
            <person name="Ohm R.A."/>
            <person name="Ortiz-Santana B."/>
            <person name="Ovrebo C."/>
            <person name="Racz N."/>
            <person name="Riley R."/>
            <person name="Savchenko A."/>
            <person name="Shiryaev A."/>
            <person name="Soop K."/>
            <person name="Spirin V."/>
            <person name="Szebenyi C."/>
            <person name="Tomsovsky M."/>
            <person name="Tulloss R.E."/>
            <person name="Uehling J."/>
            <person name="Grigoriev I.V."/>
            <person name="Vagvolgyi C."/>
            <person name="Papp T."/>
            <person name="Martin F.M."/>
            <person name="Miettinen O."/>
            <person name="Hibbett D.S."/>
            <person name="Nagy L.G."/>
        </authorList>
    </citation>
    <scope>NUCLEOTIDE SEQUENCE [LARGE SCALE GENOMIC DNA]</scope>
    <source>
        <strain evidence="1 2">NL-1719</strain>
    </source>
</reference>
<evidence type="ECO:0000313" key="1">
    <source>
        <dbReference type="EMBL" id="TFK64105.1"/>
    </source>
</evidence>
<dbReference type="EMBL" id="ML208489">
    <property type="protein sequence ID" value="TFK64105.1"/>
    <property type="molecule type" value="Genomic_DNA"/>
</dbReference>
<name>A0ACD3AED1_9AGAR</name>
<protein>
    <submittedName>
        <fullName evidence="1">Uncharacterized protein</fullName>
    </submittedName>
</protein>
<sequence>MPHRLPSIFRYKLSDDVLMAILGHFDPATLWCACKAFERVRTLTMGYQHLRYIYELAVTGMKDGPGFAHRNNRLELLLAYKRDWPTLNWTHETAMQVPSPCRVGVSGGFLHEIWDTGPQQSTLQLTELPSFRTGHPPATPRQVRFNTSKIECAVVDNAQALIITGQVISAQNGQIGMRLSIRDLWTFGKHPRATSPIYDFTTQSSLRISNVSMIICGGKLLVSIEFAGGRIRHHLLDWRSLASKWLDDQDVCFINSRHLLAIGKTNDNTPILNLYNIHQVTNLSIEREYELPEHWRNSVVSFSQNLSPAADLPDSQSALFYPDPTVRVFLLTARERTTSPPVGGLPPPTRQQWLFINESYFRAASRRDRIRVPWGVWGKLCLMRNIPATMVPMRGPQVVGTKVVYLELDERHLHNRPAGQTRNCPSRLSIIDFAPFPETAGKQSGGWAVGSESMLIPNETSRDLPANTVNGLTVEAIRVTEDNIALFLEVQPNYRPVMVLSFGLTNRPRGIHNSSL</sequence>
<keyword evidence="2" id="KW-1185">Reference proteome</keyword>
<proteinExistence type="predicted"/>
<dbReference type="Proteomes" id="UP000308600">
    <property type="component" value="Unassembled WGS sequence"/>
</dbReference>
<evidence type="ECO:0000313" key="2">
    <source>
        <dbReference type="Proteomes" id="UP000308600"/>
    </source>
</evidence>
<organism evidence="1 2">
    <name type="scientific">Pluteus cervinus</name>
    <dbReference type="NCBI Taxonomy" id="181527"/>
    <lineage>
        <taxon>Eukaryota</taxon>
        <taxon>Fungi</taxon>
        <taxon>Dikarya</taxon>
        <taxon>Basidiomycota</taxon>
        <taxon>Agaricomycotina</taxon>
        <taxon>Agaricomycetes</taxon>
        <taxon>Agaricomycetidae</taxon>
        <taxon>Agaricales</taxon>
        <taxon>Pluteineae</taxon>
        <taxon>Pluteaceae</taxon>
        <taxon>Pluteus</taxon>
    </lineage>
</organism>